<sequence>MSATPSLRSRTPIFRSPPQRLRSFSSGSSIGSNIACTTTLRNLDAAGFAACLVPLTSSSTQLPQKDLVHTTVLRNLIAAGLTQADDLMIHPSSMVQDMPSKSPVAVVTPQKRRRSGNHIKKNNDCPKCYKTMSGKACLKWWHTRCFDITLHYRADEAKARARDGKLLGAACRQNI</sequence>
<feature type="region of interest" description="Disordered" evidence="1">
    <location>
        <begin position="93"/>
        <end position="117"/>
    </location>
</feature>
<accession>A0AAF3J7Y5</accession>
<evidence type="ECO:0000313" key="2">
    <source>
        <dbReference type="Proteomes" id="UP000887575"/>
    </source>
</evidence>
<feature type="region of interest" description="Disordered" evidence="1">
    <location>
        <begin position="1"/>
        <end position="26"/>
    </location>
</feature>
<keyword evidence="2" id="KW-1185">Reference proteome</keyword>
<dbReference type="AlphaFoldDB" id="A0AAF3J7Y5"/>
<protein>
    <submittedName>
        <fullName evidence="3">Uncharacterized protein</fullName>
    </submittedName>
</protein>
<proteinExistence type="predicted"/>
<organism evidence="2 3">
    <name type="scientific">Mesorhabditis belari</name>
    <dbReference type="NCBI Taxonomy" id="2138241"/>
    <lineage>
        <taxon>Eukaryota</taxon>
        <taxon>Metazoa</taxon>
        <taxon>Ecdysozoa</taxon>
        <taxon>Nematoda</taxon>
        <taxon>Chromadorea</taxon>
        <taxon>Rhabditida</taxon>
        <taxon>Rhabditina</taxon>
        <taxon>Rhabditomorpha</taxon>
        <taxon>Rhabditoidea</taxon>
        <taxon>Rhabditidae</taxon>
        <taxon>Mesorhabditinae</taxon>
        <taxon>Mesorhabditis</taxon>
    </lineage>
</organism>
<name>A0AAF3J7Y5_9BILA</name>
<dbReference type="WBParaSite" id="MBELARI_LOCUS21903">
    <property type="protein sequence ID" value="MBELARI_LOCUS21903"/>
    <property type="gene ID" value="MBELARI_LOCUS21903"/>
</dbReference>
<evidence type="ECO:0000313" key="3">
    <source>
        <dbReference type="WBParaSite" id="MBELARI_LOCUS21903"/>
    </source>
</evidence>
<dbReference type="Proteomes" id="UP000887575">
    <property type="component" value="Unassembled WGS sequence"/>
</dbReference>
<evidence type="ECO:0000256" key="1">
    <source>
        <dbReference type="SAM" id="MobiDB-lite"/>
    </source>
</evidence>
<reference evidence="3" key="1">
    <citation type="submission" date="2024-02" db="UniProtKB">
        <authorList>
            <consortium name="WormBaseParasite"/>
        </authorList>
    </citation>
    <scope>IDENTIFICATION</scope>
</reference>